<dbReference type="FunFam" id="3.30.830.10:FF:000015">
    <property type="entry name" value="Putative zinc metalloprotease"/>
    <property type="match status" value="1"/>
</dbReference>
<dbReference type="Gene3D" id="3.30.830.10">
    <property type="entry name" value="Metalloenzyme, LuxS/M16 peptidase-like"/>
    <property type="match status" value="4"/>
</dbReference>
<name>A0A0L8HAC5_OCTBM</name>
<protein>
    <recommendedName>
        <fullName evidence="4">Presequence protease, mitochondrial</fullName>
    </recommendedName>
</protein>
<feature type="domain" description="Peptidase M16 C-terminal" evidence="2">
    <location>
        <begin position="196"/>
        <end position="366"/>
    </location>
</feature>
<dbReference type="OMA" id="WEGFARI"/>
<dbReference type="GO" id="GO:0046872">
    <property type="term" value="F:metal ion binding"/>
    <property type="evidence" value="ECO:0007669"/>
    <property type="project" value="InterPro"/>
</dbReference>
<dbReference type="Pfam" id="PF05193">
    <property type="entry name" value="Peptidase_M16_C"/>
    <property type="match status" value="1"/>
</dbReference>
<evidence type="ECO:0008006" key="4">
    <source>
        <dbReference type="Google" id="ProtNLM"/>
    </source>
</evidence>
<reference evidence="3" key="1">
    <citation type="submission" date="2015-07" db="EMBL/GenBank/DDBJ databases">
        <title>MeaNS - Measles Nucleotide Surveillance Program.</title>
        <authorList>
            <person name="Tran T."/>
            <person name="Druce J."/>
        </authorList>
    </citation>
    <scope>NUCLEOTIDE SEQUENCE</scope>
    <source>
        <strain evidence="3">UCB-OBI-ISO-001</strain>
        <tissue evidence="3">Gonad</tissue>
    </source>
</reference>
<dbReference type="Pfam" id="PF00675">
    <property type="entry name" value="Peptidase_M16"/>
    <property type="match status" value="1"/>
</dbReference>
<dbReference type="OrthoDB" id="4953at2759"/>
<dbReference type="SUPFAM" id="SSF63411">
    <property type="entry name" value="LuxS/MPP-like metallohydrolase"/>
    <property type="match status" value="4"/>
</dbReference>
<accession>A0A0L8HAC5</accession>
<dbReference type="FunFam" id="3.30.830.10:FF:000031">
    <property type="entry name" value="Putative zinc metalloprotease"/>
    <property type="match status" value="1"/>
</dbReference>
<proteinExistence type="predicted"/>
<sequence>MALGDFEYICTVKANGYIPVSKYKSKTTGLSVFMAAVDGPIVNGYFCLATEAHDDDGLPHTLEHLVFLGSEEYPYKGVLDMLANRCLASGTNAWTNTDNTCYTVTTAGSEGFCNLLPIFLDHILYPMLPRSGYITEVHHINGNGEDAGVVYSEMQARENTGESLAYLAMLRYVYPEGCGYRSETGGILKNLRTSTTYDKVCSYHKEFYRPENLCLIITGQLSNDDLFHQLQKFEEKIIKKNNKVPFTRPWQSPITPLTGSLVKAILYPSDEDTHGLVLSAWRGPQAKQQQEVMALKILLEYLNDTPIAPLQRDFVETKKPYCSMVSHELIENSVTVFYFHFRSVPKENLTEIVPQLNKTLEKISSGEEKIDMNRMHTVIKRKMLDLLNCVETEPHDTMAFILMGDFLFGNNKEDLEIRTNPLSCYEELDKKPEMFWISLLQTYCIQNHNISIIATPSKSMMKQMSEAEQKRLDDQKSQLGKMGLDQKEKELLEAIESNEIKPEDDILSSLPVPDVSCIQFHPLRPYCNYRSKDCDKSDVFPIDDIPFKFQLDDLQTNFVQITAVLDTVNIPKELRYFLPLYLEILFESPILRNGELVSHKTIVAELQSDTLENHASLGIDGSKFFCGSFSQALMISLKVEREKYHKGVQWMKELLYKVQFTKDRLKIGATKIVNDVPMLKRRGPAVVRTVLYSLLYNRDSNISVTSMLRQSKFLTDVLVQLDTNPDGIIEKMEKLRSALTKGDNLCIHMTANLKLLKLDVPLEQPWKTFVPDSSEQCTDKSRPFLRRTSEYIQPLEGIPNPHVIIGIGSEESAYLYLTVPVQISYDNPDLAILMVLLQYLTLCEGPMWKQIRGLGLSYSYNMTINEESGLLCLVLGQSVNLIESFKMAQNIVMSYILGESPYIELELESARSSLIFEIINQEKTTFDASMASLKSYLKRVDHNYNRELLGKVAQVSIADLKRVGPKYIPNLFDPAKNRCSVCCHPSKVEEVCNGLNQVNLKLDVLSSMNEDFLVNVC</sequence>
<organism evidence="3">
    <name type="scientific">Octopus bimaculoides</name>
    <name type="common">California two-spotted octopus</name>
    <dbReference type="NCBI Taxonomy" id="37653"/>
    <lineage>
        <taxon>Eukaryota</taxon>
        <taxon>Metazoa</taxon>
        <taxon>Spiralia</taxon>
        <taxon>Lophotrochozoa</taxon>
        <taxon>Mollusca</taxon>
        <taxon>Cephalopoda</taxon>
        <taxon>Coleoidea</taxon>
        <taxon>Octopodiformes</taxon>
        <taxon>Octopoda</taxon>
        <taxon>Incirrata</taxon>
        <taxon>Octopodidae</taxon>
        <taxon>Octopus</taxon>
    </lineage>
</organism>
<evidence type="ECO:0000259" key="1">
    <source>
        <dbReference type="Pfam" id="PF00675"/>
    </source>
</evidence>
<evidence type="ECO:0000313" key="3">
    <source>
        <dbReference type="EMBL" id="KOF85715.1"/>
    </source>
</evidence>
<dbReference type="InterPro" id="IPR007863">
    <property type="entry name" value="Peptidase_M16_C"/>
</dbReference>
<feature type="domain" description="Peptidase M16 N-terminal" evidence="1">
    <location>
        <begin position="51"/>
        <end position="131"/>
    </location>
</feature>
<gene>
    <name evidence="3" type="ORF">OCBIM_22019887mg</name>
</gene>
<dbReference type="KEGG" id="obi:106872085"/>
<dbReference type="InterPro" id="IPR011249">
    <property type="entry name" value="Metalloenz_LuxS/M16"/>
</dbReference>
<dbReference type="InterPro" id="IPR011765">
    <property type="entry name" value="Pept_M16_N"/>
</dbReference>
<dbReference type="STRING" id="37653.A0A0L8HAC5"/>
<dbReference type="PANTHER" id="PTHR43016">
    <property type="entry name" value="PRESEQUENCE PROTEASE"/>
    <property type="match status" value="1"/>
</dbReference>
<dbReference type="EMBL" id="KQ418832">
    <property type="protein sequence ID" value="KOF85715.1"/>
    <property type="molecule type" value="Genomic_DNA"/>
</dbReference>
<dbReference type="AlphaFoldDB" id="A0A0L8HAC5"/>
<dbReference type="PANTHER" id="PTHR43016:SF16">
    <property type="entry name" value="METALLOPROTEASE, PUTATIVE (AFU_ORTHOLOGUE AFUA_4G07610)-RELATED"/>
    <property type="match status" value="1"/>
</dbReference>
<evidence type="ECO:0000259" key="2">
    <source>
        <dbReference type="Pfam" id="PF05193"/>
    </source>
</evidence>